<evidence type="ECO:0000259" key="2">
    <source>
        <dbReference type="Pfam" id="PF20163"/>
    </source>
</evidence>
<dbReference type="Pfam" id="PF20163">
    <property type="entry name" value="DUF6536"/>
    <property type="match status" value="1"/>
</dbReference>
<dbReference type="EMBL" id="JAULSO010000001">
    <property type="protein sequence ID" value="KAK3693196.1"/>
    <property type="molecule type" value="Genomic_DNA"/>
</dbReference>
<dbReference type="AlphaFoldDB" id="A0AAE0XH48"/>
<comment type="caution">
    <text evidence="3">The sequence shown here is derived from an EMBL/GenBank/DDBJ whole genome shotgun (WGS) entry which is preliminary data.</text>
</comment>
<name>A0AAE0XH48_9PEZI</name>
<dbReference type="PANTHER" id="PTHR35395:SF1">
    <property type="entry name" value="DUF6536 DOMAIN-CONTAINING PROTEIN"/>
    <property type="match status" value="1"/>
</dbReference>
<evidence type="ECO:0000313" key="3">
    <source>
        <dbReference type="EMBL" id="KAK3693196.1"/>
    </source>
</evidence>
<sequence length="203" mass="22386">MKDPPPPLPTAGGGYCFKLPRPGFLRRPARLTGWRGSVLLFCVTSWILLLPNAAISSALATIARYPSAALEPSISSITITKGDCDKIERSNFWIHMFMNIMSFILVAATAWSGLTRPEVDLVHASGETVDVGIPSVRNMMRIRSKRLLLWAFMMLVALSLHLVFNSAVYKSTPSSSYWVHVVTPRAFNDTFSTTLQGQDGIIT</sequence>
<accession>A0AAE0XH48</accession>
<keyword evidence="4" id="KW-1185">Reference proteome</keyword>
<proteinExistence type="predicted"/>
<dbReference type="PANTHER" id="PTHR35395">
    <property type="entry name" value="DUF6536 DOMAIN-CONTAINING PROTEIN"/>
    <property type="match status" value="1"/>
</dbReference>
<dbReference type="InterPro" id="IPR046623">
    <property type="entry name" value="DUF6536"/>
</dbReference>
<keyword evidence="1" id="KW-0812">Transmembrane</keyword>
<gene>
    <name evidence="3" type="ORF">B0T22DRAFT_476039</name>
</gene>
<evidence type="ECO:0000256" key="1">
    <source>
        <dbReference type="SAM" id="Phobius"/>
    </source>
</evidence>
<keyword evidence="1" id="KW-1133">Transmembrane helix</keyword>
<reference evidence="3" key="1">
    <citation type="journal article" date="2023" name="Mol. Phylogenet. Evol.">
        <title>Genome-scale phylogeny and comparative genomics of the fungal order Sordariales.</title>
        <authorList>
            <person name="Hensen N."/>
            <person name="Bonometti L."/>
            <person name="Westerberg I."/>
            <person name="Brannstrom I.O."/>
            <person name="Guillou S."/>
            <person name="Cros-Aarteil S."/>
            <person name="Calhoun S."/>
            <person name="Haridas S."/>
            <person name="Kuo A."/>
            <person name="Mondo S."/>
            <person name="Pangilinan J."/>
            <person name="Riley R."/>
            <person name="LaButti K."/>
            <person name="Andreopoulos B."/>
            <person name="Lipzen A."/>
            <person name="Chen C."/>
            <person name="Yan M."/>
            <person name="Daum C."/>
            <person name="Ng V."/>
            <person name="Clum A."/>
            <person name="Steindorff A."/>
            <person name="Ohm R.A."/>
            <person name="Martin F."/>
            <person name="Silar P."/>
            <person name="Natvig D.O."/>
            <person name="Lalanne C."/>
            <person name="Gautier V."/>
            <person name="Ament-Velasquez S.L."/>
            <person name="Kruys A."/>
            <person name="Hutchinson M.I."/>
            <person name="Powell A.J."/>
            <person name="Barry K."/>
            <person name="Miller A.N."/>
            <person name="Grigoriev I.V."/>
            <person name="Debuchy R."/>
            <person name="Gladieux P."/>
            <person name="Hiltunen Thoren M."/>
            <person name="Johannesson H."/>
        </authorList>
    </citation>
    <scope>NUCLEOTIDE SEQUENCE</scope>
    <source>
        <strain evidence="3">CBS 314.62</strain>
    </source>
</reference>
<evidence type="ECO:0000313" key="4">
    <source>
        <dbReference type="Proteomes" id="UP001270362"/>
    </source>
</evidence>
<feature type="transmembrane region" description="Helical" evidence="1">
    <location>
        <begin position="147"/>
        <end position="169"/>
    </location>
</feature>
<keyword evidence="1" id="KW-0472">Membrane</keyword>
<protein>
    <recommendedName>
        <fullName evidence="2">DUF6536 domain-containing protein</fullName>
    </recommendedName>
</protein>
<dbReference type="Proteomes" id="UP001270362">
    <property type="component" value="Unassembled WGS sequence"/>
</dbReference>
<feature type="transmembrane region" description="Helical" evidence="1">
    <location>
        <begin position="92"/>
        <end position="114"/>
    </location>
</feature>
<feature type="domain" description="DUF6536" evidence="2">
    <location>
        <begin position="34"/>
        <end position="185"/>
    </location>
</feature>
<feature type="transmembrane region" description="Helical" evidence="1">
    <location>
        <begin position="38"/>
        <end position="63"/>
    </location>
</feature>
<organism evidence="3 4">
    <name type="scientific">Podospora appendiculata</name>
    <dbReference type="NCBI Taxonomy" id="314037"/>
    <lineage>
        <taxon>Eukaryota</taxon>
        <taxon>Fungi</taxon>
        <taxon>Dikarya</taxon>
        <taxon>Ascomycota</taxon>
        <taxon>Pezizomycotina</taxon>
        <taxon>Sordariomycetes</taxon>
        <taxon>Sordariomycetidae</taxon>
        <taxon>Sordariales</taxon>
        <taxon>Podosporaceae</taxon>
        <taxon>Podospora</taxon>
    </lineage>
</organism>
<reference evidence="3" key="2">
    <citation type="submission" date="2023-06" db="EMBL/GenBank/DDBJ databases">
        <authorList>
            <consortium name="Lawrence Berkeley National Laboratory"/>
            <person name="Haridas S."/>
            <person name="Hensen N."/>
            <person name="Bonometti L."/>
            <person name="Westerberg I."/>
            <person name="Brannstrom I.O."/>
            <person name="Guillou S."/>
            <person name="Cros-Aarteil S."/>
            <person name="Calhoun S."/>
            <person name="Kuo A."/>
            <person name="Mondo S."/>
            <person name="Pangilinan J."/>
            <person name="Riley R."/>
            <person name="Labutti K."/>
            <person name="Andreopoulos B."/>
            <person name="Lipzen A."/>
            <person name="Chen C."/>
            <person name="Yanf M."/>
            <person name="Daum C."/>
            <person name="Ng V."/>
            <person name="Clum A."/>
            <person name="Steindorff A."/>
            <person name="Ohm R."/>
            <person name="Martin F."/>
            <person name="Silar P."/>
            <person name="Natvig D."/>
            <person name="Lalanne C."/>
            <person name="Gautier V."/>
            <person name="Ament-Velasquez S.L."/>
            <person name="Kruys A."/>
            <person name="Hutchinson M.I."/>
            <person name="Powell A.J."/>
            <person name="Barry K."/>
            <person name="Miller A.N."/>
            <person name="Grigoriev I.V."/>
            <person name="Debuchy R."/>
            <person name="Gladieux P."/>
            <person name="Thoren M.H."/>
            <person name="Johannesson H."/>
        </authorList>
    </citation>
    <scope>NUCLEOTIDE SEQUENCE</scope>
    <source>
        <strain evidence="3">CBS 314.62</strain>
    </source>
</reference>